<comment type="caution">
    <text evidence="4">The sequence shown here is derived from an EMBL/GenBank/DDBJ whole genome shotgun (WGS) entry which is preliminary data.</text>
</comment>
<evidence type="ECO:0000313" key="5">
    <source>
        <dbReference type="Proteomes" id="UP000639772"/>
    </source>
</evidence>
<dbReference type="EMBL" id="JADCNM010000004">
    <property type="protein sequence ID" value="KAG0487690.1"/>
    <property type="molecule type" value="Genomic_DNA"/>
</dbReference>
<dbReference type="SUPFAM" id="SSF49899">
    <property type="entry name" value="Concanavalin A-like lectins/glucanases"/>
    <property type="match status" value="1"/>
</dbReference>
<feature type="domain" description="BEACH-type PH" evidence="3">
    <location>
        <begin position="1966"/>
        <end position="2077"/>
    </location>
</feature>
<dbReference type="SMART" id="SM01026">
    <property type="entry name" value="Beach"/>
    <property type="match status" value="1"/>
</dbReference>
<dbReference type="InterPro" id="IPR031570">
    <property type="entry name" value="NBEA/BDCP_DUF4704"/>
</dbReference>
<feature type="region of interest" description="Disordered" evidence="1">
    <location>
        <begin position="102"/>
        <end position="122"/>
    </location>
</feature>
<dbReference type="InterPro" id="IPR011993">
    <property type="entry name" value="PH-like_dom_sf"/>
</dbReference>
<feature type="compositionally biased region" description="Polar residues" evidence="1">
    <location>
        <begin position="102"/>
        <end position="116"/>
    </location>
</feature>
<dbReference type="PROSITE" id="PS50197">
    <property type="entry name" value="BEACH"/>
    <property type="match status" value="1"/>
</dbReference>
<dbReference type="InterPro" id="IPR023362">
    <property type="entry name" value="PH-BEACH_dom"/>
</dbReference>
<protein>
    <submittedName>
        <fullName evidence="4">Uncharacterized protein</fullName>
    </submittedName>
</protein>
<evidence type="ECO:0000256" key="1">
    <source>
        <dbReference type="SAM" id="MobiDB-lite"/>
    </source>
</evidence>
<dbReference type="OrthoDB" id="26681at2759"/>
<gene>
    <name evidence="4" type="ORF">HPP92_009785</name>
</gene>
<dbReference type="CDD" id="cd06071">
    <property type="entry name" value="Beach"/>
    <property type="match status" value="1"/>
</dbReference>
<dbReference type="PANTHER" id="PTHR13743:SF157">
    <property type="entry name" value="BEACH DOMAIN-CONTAINING PROTEIN C2"/>
    <property type="match status" value="1"/>
</dbReference>
<dbReference type="InterPro" id="IPR013320">
    <property type="entry name" value="ConA-like_dom_sf"/>
</dbReference>
<dbReference type="InterPro" id="IPR036372">
    <property type="entry name" value="BEACH_dom_sf"/>
</dbReference>
<feature type="compositionally biased region" description="Low complexity" evidence="1">
    <location>
        <begin position="27"/>
        <end position="36"/>
    </location>
</feature>
<proteinExistence type="predicted"/>
<dbReference type="Pfam" id="PF02138">
    <property type="entry name" value="Beach"/>
    <property type="match status" value="1"/>
</dbReference>
<evidence type="ECO:0000259" key="3">
    <source>
        <dbReference type="PROSITE" id="PS51783"/>
    </source>
</evidence>
<evidence type="ECO:0000313" key="4">
    <source>
        <dbReference type="EMBL" id="KAG0487690.1"/>
    </source>
</evidence>
<dbReference type="PANTHER" id="PTHR13743">
    <property type="entry name" value="BEIGE/BEACH-RELATED"/>
    <property type="match status" value="1"/>
</dbReference>
<feature type="domain" description="BEACH" evidence="2">
    <location>
        <begin position="2092"/>
        <end position="2378"/>
    </location>
</feature>
<dbReference type="SUPFAM" id="SSF81837">
    <property type="entry name" value="BEACH domain"/>
    <property type="match status" value="1"/>
</dbReference>
<feature type="region of interest" description="Disordered" evidence="1">
    <location>
        <begin position="1"/>
        <end position="40"/>
    </location>
</feature>
<accession>A0A835V8I5</accession>
<name>A0A835V8I5_VANPL</name>
<evidence type="ECO:0000259" key="2">
    <source>
        <dbReference type="PROSITE" id="PS50197"/>
    </source>
</evidence>
<dbReference type="Pfam" id="PF14844">
    <property type="entry name" value="PH_BEACH"/>
    <property type="match status" value="1"/>
</dbReference>
<dbReference type="Pfam" id="PF15787">
    <property type="entry name" value="DUF4704"/>
    <property type="match status" value="2"/>
</dbReference>
<sequence>MLDDPQEGAAAETPAEGSPSPESGVMLTLTSSSSSLNEDDLFEPVSLRDLDLEGTVPDFTIADASIRSSLDSAGDLNVVEAPSNELHVDQNFYSQQFKPSSSTASFDSYSNASYSVGSPPKPKVRQLTMPDIPPELVHLVDSVIMGSSESMEKLKLMVSGDESLEMSRSVVDALLATMGGVEGLDEMDGTGFEDSIPSAMLTSRAAVVAAELIPCLPWEGDSEYCMSPRTRMAKGLLLILNACTRNRVMCSGSGLLRVLLDSTEKIVLDTTDRVRWNAWPLFNCLQVLGGHSLSVVDLERWLILIKKSLVTELAMPLMMSLENVICSEESRGPACTFEFDGDTSGLLAPGDSRWPFSNGYAFVTWIYIELLEEVRVPPNINTTVTSAAANSGRSSPVAAVGPTAPSELVGQFLAVEVCDGKGKKSSIRFNYEFKPQCWYFLGLEHSYKQSLLGKAESEVRLYVDGSLHETRPFELVRTSKPLSFCSIGTNPPPTLPGLQRRKRQCALFGEMGPIYIFKEPIGPDKMTRLALRGGDVLPSFGKGAGSPCLAVNEHVRSLAEASSILDADVGGSLHLLYHPNLLNNRLCQDASPFFSTGTHQRHAEVLGQVHVATRARPTESLWALAYGGPMALLPLVVSGIHMDNLEPKLGDLCLALASYSLSATVFRIISMAIQYPGNNEELCRTRAPELLSRILYYLLTSRSNPELRNRIRLGDEDLVSAVASLCQCQKNNHPLKVQLFRTLLLDLKMWGLCNYGLQKKLLSSLADMVFSESSAMRDANALQVLLDGCRKCYWIIHEKDSIDTFSLHGRPLPAGEVNALVDELLIVIELLMGAANPSLANEDVRCLLCFLADCPQPNQVARVLHLIYRLVVQPNATRAKMFSNSFISCGGVETLLFLLQQEAKKGNQDVVDNYRSLDTGNTLKEDSQFESMSFKGRTKITQPEFLENEAVSIEVCPQPYSIISGSGSVNVPSAVNNGRISGSQILKSLGGIRFSLNSESSRSNVFNIDNGDGIVVAIISLLGSLHSSGYLKFNSNASSSSSSNSFLSHRQYEDGSTMFDDKVSLLLFALQKALQAVPQRLMTTNVQMAFLVASIDISSLEDGLNIYGSGHCLEHFQLLVVLLRALPHASCAFQMHTIQDLLFLACSHLENRSRLTSMAEWPEWILEVLISNYEMAPRTDLSGVSIEEIEDLIHNFLIIVLEYSMRQKDGWKDVEATIHCAEWLSMIGGSSTGEQRMRREEVLPIFKRRLLASLLDFAAWELQAQTQVIASAAAGVSKASPQKARAEAENAAQLSVALAENAIVVLMLVEDHLRLQGQQFLSFHPSNLARPTVSVSSANHSYSISLDTSGTESFDLIGSTRTSLSKRAGSVSFEAYLQSAAMQGEWKKKKRYNGNSTTCVSLASGKVADENGEVPATVMERFTVAAAAEPYEAVQCAFVSYGSCILDLAESWKSRSRMWYGIELPSDGTFGGGASGWNSWKSVLEKDSNGKWIELPLVNKSIVMLQSLLLDESGIGGGLGIGSGSGTGMGGITALYHLLDMCLGQFLTCQYLSPGDNVCWLRVVLCILRRWRPILATIHELTSSEVENPFTADDHALSADALPLEAALAMISPGWSAVFASPPAALALAMIAAGASGGETTPPPRNAPYRRETSLLERSTAKLHTFSSFQKPLETSSKSPPLPKDKAAAKAAALAAARDLERNAKIGTGRGLCAVAMATSAQRRSSSDHERAKMWNIAEAMGAAWTECLQPFDSRSVSGLDFSALCYKYVAVLVNSFALARNMQRLEMERRVQVDFLDRHCMRTGTQAWRKLIGCLLEMNLLFGPFGDHLGTAKAEFWKLDMTEGSSRMRRFLKRNYKNSYLNRVPYDEDKIHLNPMEETDDHRDLVTSVLKYSATILTPDAMSFMGEHNDYDQPGCGILLDDVKNQHISNFDEYDALFSQNPGAFVHQNLVQPSAGLAPGYVPCEADERIILELPSLMVRSLKVVSGTFQITTKRINFIVGELTSDEIIIEGFAASAHGTFCNKDRCWSISSLRQVFCRRYLLRRSALELFMADRSNFLFDFGTVEGCKNAFRAIVQAHPLHMHNEFIAIQRPEEFIKRTQLTERWARWEISNFEYLMELNTLSGRSYNDITQYPIFPWVLADYSSKILNLEEPSSYRDLSKPIGALNTDRLKKFQDSYSNFDDPIIPKFHYSTHYSSARTTLYFLVRLEPFTTLSTKFLGDSFGHDAHIFSDISDTWNNVLEDIGDLKELVPEMFYLPEILANVNNIELGATGLEKRLDFVKLPPWADNPIDFVQKHRRALESVHVSSHLHEWIDLIFGYKQRGKEAVSASNVFLYTTYEGMIDIDRISDPVQRSAAQGNSLLWTGPITIVYFFRI</sequence>
<dbReference type="Proteomes" id="UP000639772">
    <property type="component" value="Unassembled WGS sequence"/>
</dbReference>
<dbReference type="InterPro" id="IPR050865">
    <property type="entry name" value="BEACH_Domain"/>
</dbReference>
<dbReference type="CDD" id="cd01201">
    <property type="entry name" value="PH_BEACH"/>
    <property type="match status" value="1"/>
</dbReference>
<dbReference type="SUPFAM" id="SSF50729">
    <property type="entry name" value="PH domain-like"/>
    <property type="match status" value="1"/>
</dbReference>
<reference evidence="4 5" key="1">
    <citation type="journal article" date="2020" name="Nat. Food">
        <title>A phased Vanilla planifolia genome enables genetic improvement of flavour and production.</title>
        <authorList>
            <person name="Hasing T."/>
            <person name="Tang H."/>
            <person name="Brym M."/>
            <person name="Khazi F."/>
            <person name="Huang T."/>
            <person name="Chambers A.H."/>
        </authorList>
    </citation>
    <scope>NUCLEOTIDE SEQUENCE [LARGE SCALE GENOMIC DNA]</scope>
    <source>
        <tissue evidence="4">Leaf</tissue>
    </source>
</reference>
<dbReference type="InterPro" id="IPR000409">
    <property type="entry name" value="BEACH_dom"/>
</dbReference>
<dbReference type="Gene3D" id="1.10.1540.10">
    <property type="entry name" value="BEACH domain"/>
    <property type="match status" value="1"/>
</dbReference>
<organism evidence="4 5">
    <name type="scientific">Vanilla planifolia</name>
    <name type="common">Vanilla</name>
    <dbReference type="NCBI Taxonomy" id="51239"/>
    <lineage>
        <taxon>Eukaryota</taxon>
        <taxon>Viridiplantae</taxon>
        <taxon>Streptophyta</taxon>
        <taxon>Embryophyta</taxon>
        <taxon>Tracheophyta</taxon>
        <taxon>Spermatophyta</taxon>
        <taxon>Magnoliopsida</taxon>
        <taxon>Liliopsida</taxon>
        <taxon>Asparagales</taxon>
        <taxon>Orchidaceae</taxon>
        <taxon>Vanilloideae</taxon>
        <taxon>Vanilleae</taxon>
        <taxon>Vanilla</taxon>
    </lineage>
</organism>
<dbReference type="Gene3D" id="2.30.29.30">
    <property type="entry name" value="Pleckstrin-homology domain (PH domain)/Phosphotyrosine-binding domain (PTB)"/>
    <property type="match status" value="1"/>
</dbReference>
<dbReference type="PROSITE" id="PS51783">
    <property type="entry name" value="PH_BEACH"/>
    <property type="match status" value="1"/>
</dbReference>